<dbReference type="GeneID" id="73346710"/>
<proteinExistence type="predicted"/>
<evidence type="ECO:0000256" key="1">
    <source>
        <dbReference type="SAM" id="Phobius"/>
    </source>
</evidence>
<dbReference type="Proteomes" id="UP000830671">
    <property type="component" value="Chromosome 6"/>
</dbReference>
<dbReference type="EMBL" id="CP019478">
    <property type="protein sequence ID" value="UQC87235.1"/>
    <property type="molecule type" value="Genomic_DNA"/>
</dbReference>
<gene>
    <name evidence="2" type="ORF">CLUP02_12738</name>
</gene>
<keyword evidence="3" id="KW-1185">Reference proteome</keyword>
<dbReference type="KEGG" id="clup:CLUP02_12738"/>
<reference evidence="2" key="1">
    <citation type="journal article" date="2021" name="Mol. Plant Microbe Interact.">
        <title>Complete Genome Sequence of the Plant-Pathogenic Fungus Colletotrichum lupini.</title>
        <authorList>
            <person name="Baroncelli R."/>
            <person name="Pensec F."/>
            <person name="Da Lio D."/>
            <person name="Boufleur T."/>
            <person name="Vicente I."/>
            <person name="Sarrocco S."/>
            <person name="Picot A."/>
            <person name="Baraldi E."/>
            <person name="Sukno S."/>
            <person name="Thon M."/>
            <person name="Le Floch G."/>
        </authorList>
    </citation>
    <scope>NUCLEOTIDE SEQUENCE</scope>
    <source>
        <strain evidence="2">IMI 504893</strain>
    </source>
</reference>
<keyword evidence="1" id="KW-0472">Membrane</keyword>
<sequence>MGCGRELGASSGVETAGILGWGKYQTYYSFFVYCSLFFSFYCIATSILPPSRYNVQSKKLAYHEDERGRVI</sequence>
<name>A0A9Q8T1T2_9PEZI</name>
<accession>A0A9Q8T1T2</accession>
<protein>
    <submittedName>
        <fullName evidence="2">Uncharacterized protein</fullName>
    </submittedName>
</protein>
<keyword evidence="1" id="KW-0812">Transmembrane</keyword>
<dbReference type="RefSeq" id="XP_049148846.1">
    <property type="nucleotide sequence ID" value="XM_049291700.1"/>
</dbReference>
<evidence type="ECO:0000313" key="2">
    <source>
        <dbReference type="EMBL" id="UQC87235.1"/>
    </source>
</evidence>
<organism evidence="2 3">
    <name type="scientific">Colletotrichum lupini</name>
    <dbReference type="NCBI Taxonomy" id="145971"/>
    <lineage>
        <taxon>Eukaryota</taxon>
        <taxon>Fungi</taxon>
        <taxon>Dikarya</taxon>
        <taxon>Ascomycota</taxon>
        <taxon>Pezizomycotina</taxon>
        <taxon>Sordariomycetes</taxon>
        <taxon>Hypocreomycetidae</taxon>
        <taxon>Glomerellales</taxon>
        <taxon>Glomerellaceae</taxon>
        <taxon>Colletotrichum</taxon>
        <taxon>Colletotrichum acutatum species complex</taxon>
    </lineage>
</organism>
<keyword evidence="1" id="KW-1133">Transmembrane helix</keyword>
<evidence type="ECO:0000313" key="3">
    <source>
        <dbReference type="Proteomes" id="UP000830671"/>
    </source>
</evidence>
<dbReference type="AlphaFoldDB" id="A0A9Q8T1T2"/>
<feature type="transmembrane region" description="Helical" evidence="1">
    <location>
        <begin position="27"/>
        <end position="48"/>
    </location>
</feature>